<evidence type="ECO:0000256" key="1">
    <source>
        <dbReference type="SAM" id="MobiDB-lite"/>
    </source>
</evidence>
<reference evidence="2" key="1">
    <citation type="submission" date="2014-09" db="EMBL/GenBank/DDBJ databases">
        <authorList>
            <person name="Magalhaes I.L.F."/>
            <person name="Oliveira U."/>
            <person name="Santos F.R."/>
            <person name="Vidigal T.H.D.A."/>
            <person name="Brescovit A.D."/>
            <person name="Santos A.J."/>
        </authorList>
    </citation>
    <scope>NUCLEOTIDE SEQUENCE</scope>
    <source>
        <tissue evidence="2">Shoot tissue taken approximately 20 cm above the soil surface</tissue>
    </source>
</reference>
<feature type="region of interest" description="Disordered" evidence="1">
    <location>
        <begin position="43"/>
        <end position="103"/>
    </location>
</feature>
<organism evidence="2">
    <name type="scientific">Arundo donax</name>
    <name type="common">Giant reed</name>
    <name type="synonym">Donax arundinaceus</name>
    <dbReference type="NCBI Taxonomy" id="35708"/>
    <lineage>
        <taxon>Eukaryota</taxon>
        <taxon>Viridiplantae</taxon>
        <taxon>Streptophyta</taxon>
        <taxon>Embryophyta</taxon>
        <taxon>Tracheophyta</taxon>
        <taxon>Spermatophyta</taxon>
        <taxon>Magnoliopsida</taxon>
        <taxon>Liliopsida</taxon>
        <taxon>Poales</taxon>
        <taxon>Poaceae</taxon>
        <taxon>PACMAD clade</taxon>
        <taxon>Arundinoideae</taxon>
        <taxon>Arundineae</taxon>
        <taxon>Arundo</taxon>
    </lineage>
</organism>
<feature type="region of interest" description="Disordered" evidence="1">
    <location>
        <begin position="1"/>
        <end position="23"/>
    </location>
</feature>
<proteinExistence type="predicted"/>
<evidence type="ECO:0000313" key="2">
    <source>
        <dbReference type="EMBL" id="JAE03168.1"/>
    </source>
</evidence>
<sequence length="103" mass="10789">MNVMSPGDSIMSTSSGRVPSGSAHLKCCTMCPIMDATRLIPSCAPGHTRRPAPNGSTRKSAPLMSMFSWRKRSGRNSSGSSQTLGSRATAQTLTMTLAPLGMS</sequence>
<accession>A0A0A9F4H6</accession>
<feature type="compositionally biased region" description="Polar residues" evidence="1">
    <location>
        <begin position="82"/>
        <end position="95"/>
    </location>
</feature>
<dbReference type="AlphaFoldDB" id="A0A0A9F4H6"/>
<reference evidence="2" key="2">
    <citation type="journal article" date="2015" name="Data Brief">
        <title>Shoot transcriptome of the giant reed, Arundo donax.</title>
        <authorList>
            <person name="Barrero R.A."/>
            <person name="Guerrero F.D."/>
            <person name="Moolhuijzen P."/>
            <person name="Goolsby J.A."/>
            <person name="Tidwell J."/>
            <person name="Bellgard S.E."/>
            <person name="Bellgard M.I."/>
        </authorList>
    </citation>
    <scope>NUCLEOTIDE SEQUENCE</scope>
    <source>
        <tissue evidence="2">Shoot tissue taken approximately 20 cm above the soil surface</tissue>
    </source>
</reference>
<dbReference type="EMBL" id="GBRH01194728">
    <property type="protein sequence ID" value="JAE03168.1"/>
    <property type="molecule type" value="Transcribed_RNA"/>
</dbReference>
<name>A0A0A9F4H6_ARUDO</name>
<protein>
    <submittedName>
        <fullName evidence="2">Uncharacterized protein</fullName>
    </submittedName>
</protein>